<gene>
    <name evidence="2" type="ORF">GXW98_00855</name>
</gene>
<keyword evidence="1" id="KW-0472">Membrane</keyword>
<evidence type="ECO:0000313" key="2">
    <source>
        <dbReference type="EMBL" id="NLT78825.1"/>
    </source>
</evidence>
<comment type="caution">
    <text evidence="2">The sequence shown here is derived from an EMBL/GenBank/DDBJ whole genome shotgun (WGS) entry which is preliminary data.</text>
</comment>
<feature type="transmembrane region" description="Helical" evidence="1">
    <location>
        <begin position="6"/>
        <end position="25"/>
    </location>
</feature>
<protein>
    <submittedName>
        <fullName evidence="2">Uncharacterized protein</fullName>
    </submittedName>
</protein>
<keyword evidence="1" id="KW-1133">Transmembrane helix</keyword>
<name>A0A971CXD9_9BIFI</name>
<dbReference type="AlphaFoldDB" id="A0A971CXD9"/>
<evidence type="ECO:0000256" key="1">
    <source>
        <dbReference type="SAM" id="Phobius"/>
    </source>
</evidence>
<organism evidence="2 3">
    <name type="scientific">Bifidobacterium crudilactis</name>
    <dbReference type="NCBI Taxonomy" id="327277"/>
    <lineage>
        <taxon>Bacteria</taxon>
        <taxon>Bacillati</taxon>
        <taxon>Actinomycetota</taxon>
        <taxon>Actinomycetes</taxon>
        <taxon>Bifidobacteriales</taxon>
        <taxon>Bifidobacteriaceae</taxon>
        <taxon>Bifidobacterium</taxon>
    </lineage>
</organism>
<sequence length="105" mass="12206">MPWWIWLVITIGMFVVLGVGAWYVVTHALRAMGKVSQLGSTVNEKFAALNQPSADAEDTEPPLFTRDLRVASERYATAHARVVERKADRRLKHMQRWEQWKHFNE</sequence>
<evidence type="ECO:0000313" key="3">
    <source>
        <dbReference type="Proteomes" id="UP000767327"/>
    </source>
</evidence>
<accession>A0A971CXD9</accession>
<proteinExistence type="predicted"/>
<keyword evidence="1" id="KW-0812">Transmembrane</keyword>
<dbReference type="Proteomes" id="UP000767327">
    <property type="component" value="Unassembled WGS sequence"/>
</dbReference>
<dbReference type="RefSeq" id="WP_273172155.1">
    <property type="nucleotide sequence ID" value="NZ_JAAXZR010000004.1"/>
</dbReference>
<reference evidence="2" key="2">
    <citation type="submission" date="2020-01" db="EMBL/GenBank/DDBJ databases">
        <authorList>
            <person name="Campanaro S."/>
        </authorList>
    </citation>
    <scope>NUCLEOTIDE SEQUENCE</scope>
    <source>
        <strain evidence="2">AS01afH2WH_6</strain>
    </source>
</reference>
<reference evidence="2" key="1">
    <citation type="journal article" date="2020" name="Biotechnol. Biofuels">
        <title>New insights from the biogas microbiome by comprehensive genome-resolved metagenomics of nearly 1600 species originating from multiple anaerobic digesters.</title>
        <authorList>
            <person name="Campanaro S."/>
            <person name="Treu L."/>
            <person name="Rodriguez-R L.M."/>
            <person name="Kovalovszki A."/>
            <person name="Ziels R.M."/>
            <person name="Maus I."/>
            <person name="Zhu X."/>
            <person name="Kougias P.G."/>
            <person name="Basile A."/>
            <person name="Luo G."/>
            <person name="Schluter A."/>
            <person name="Konstantinidis K.T."/>
            <person name="Angelidaki I."/>
        </authorList>
    </citation>
    <scope>NUCLEOTIDE SEQUENCE</scope>
    <source>
        <strain evidence="2">AS01afH2WH_6</strain>
    </source>
</reference>
<dbReference type="EMBL" id="JAAXZR010000004">
    <property type="protein sequence ID" value="NLT78825.1"/>
    <property type="molecule type" value="Genomic_DNA"/>
</dbReference>